<accession>A0A2R7YS71</accession>
<dbReference type="PRINTS" id="PR00111">
    <property type="entry name" value="ABHYDROLASE"/>
</dbReference>
<dbReference type="GO" id="GO:0046503">
    <property type="term" value="P:glycerolipid catabolic process"/>
    <property type="evidence" value="ECO:0007669"/>
    <property type="project" value="TreeGrafter"/>
</dbReference>
<evidence type="ECO:0000259" key="3">
    <source>
        <dbReference type="Pfam" id="PF08386"/>
    </source>
</evidence>
<keyword evidence="4" id="KW-0378">Hydrolase</keyword>
<name>A0A2R7YS71_9ACTN</name>
<evidence type="ECO:0000313" key="5">
    <source>
        <dbReference type="Proteomes" id="UP000244867"/>
    </source>
</evidence>
<reference evidence="4 5" key="1">
    <citation type="submission" date="2018-03" db="EMBL/GenBank/DDBJ databases">
        <authorList>
            <person name="Keele B.F."/>
        </authorList>
    </citation>
    <scope>NUCLEOTIDE SEQUENCE [LARGE SCALE GENOMIC DNA]</scope>
    <source>
        <strain evidence="4 5">IB-3</strain>
    </source>
</reference>
<feature type="domain" description="Peptidase S33 tripeptidyl aminopeptidase-like C-terminal" evidence="3">
    <location>
        <begin position="160"/>
        <end position="234"/>
    </location>
</feature>
<dbReference type="PANTHER" id="PTHR43433">
    <property type="entry name" value="HYDROLASE, ALPHA/BETA FOLD FAMILY PROTEIN"/>
    <property type="match status" value="1"/>
</dbReference>
<evidence type="ECO:0000259" key="2">
    <source>
        <dbReference type="Pfam" id="PF00561"/>
    </source>
</evidence>
<dbReference type="Proteomes" id="UP000244867">
    <property type="component" value="Unassembled WGS sequence"/>
</dbReference>
<dbReference type="Pfam" id="PF00561">
    <property type="entry name" value="Abhydrolase_1"/>
    <property type="match status" value="1"/>
</dbReference>
<feature type="domain" description="AB hydrolase-1" evidence="2">
    <location>
        <begin position="15"/>
        <end position="140"/>
    </location>
</feature>
<feature type="region of interest" description="Disordered" evidence="1">
    <location>
        <begin position="116"/>
        <end position="139"/>
    </location>
</feature>
<sequence length="246" mass="26093">MAGYYEQHGPVDGEPVLLLHGGHCSIETWAPQVEALSPRYRVHAPERPGHGRTADRPGPFTFRAMVDDTVAYLDAVGLERVHVVGFSDGAITGLMLALEHPQRVRSLVSISANLDPSVFDDGDEPAAGGDPEEDPEDAAYARLSPDGPAHLEVVVGKLVAMWQVEPQIDPADLARVGAPTLVLAGDRDSIPTTHTVGIARAVPGAQLCIVPGAGHLVIREKPDLVNRAIEDFLAGLGRVSASRQPV</sequence>
<dbReference type="Pfam" id="PF08386">
    <property type="entry name" value="Abhydrolase_4"/>
    <property type="match status" value="1"/>
</dbReference>
<gene>
    <name evidence="4" type="ORF">C7S10_21115</name>
</gene>
<dbReference type="PANTHER" id="PTHR43433:SF5">
    <property type="entry name" value="AB HYDROLASE-1 DOMAIN-CONTAINING PROTEIN"/>
    <property type="match status" value="1"/>
</dbReference>
<dbReference type="InterPro" id="IPR029058">
    <property type="entry name" value="AB_hydrolase_fold"/>
</dbReference>
<dbReference type="InterPro" id="IPR000073">
    <property type="entry name" value="AB_hydrolase_1"/>
</dbReference>
<keyword evidence="5" id="KW-1185">Reference proteome</keyword>
<evidence type="ECO:0000256" key="1">
    <source>
        <dbReference type="SAM" id="MobiDB-lite"/>
    </source>
</evidence>
<dbReference type="SUPFAM" id="SSF53474">
    <property type="entry name" value="alpha/beta-Hydrolases"/>
    <property type="match status" value="1"/>
</dbReference>
<proteinExistence type="predicted"/>
<dbReference type="InterPro" id="IPR013595">
    <property type="entry name" value="Pept_S33_TAP-like_C"/>
</dbReference>
<comment type="caution">
    <text evidence="4">The sequence shown here is derived from an EMBL/GenBank/DDBJ whole genome shotgun (WGS) entry which is preliminary data.</text>
</comment>
<protein>
    <submittedName>
        <fullName evidence="4">Alpha/beta hydrolase</fullName>
    </submittedName>
</protein>
<evidence type="ECO:0000313" key="4">
    <source>
        <dbReference type="EMBL" id="PUA79084.1"/>
    </source>
</evidence>
<dbReference type="InterPro" id="IPR050471">
    <property type="entry name" value="AB_hydrolase"/>
</dbReference>
<dbReference type="EMBL" id="PYXZ01000013">
    <property type="protein sequence ID" value="PUA79084.1"/>
    <property type="molecule type" value="Genomic_DNA"/>
</dbReference>
<dbReference type="OrthoDB" id="495620at2"/>
<dbReference type="Gene3D" id="3.40.50.1820">
    <property type="entry name" value="alpha/beta hydrolase"/>
    <property type="match status" value="1"/>
</dbReference>
<feature type="compositionally biased region" description="Acidic residues" evidence="1">
    <location>
        <begin position="118"/>
        <end position="137"/>
    </location>
</feature>
<organism evidence="4 5">
    <name type="scientific">Nocardioides currus</name>
    <dbReference type="NCBI Taxonomy" id="2133958"/>
    <lineage>
        <taxon>Bacteria</taxon>
        <taxon>Bacillati</taxon>
        <taxon>Actinomycetota</taxon>
        <taxon>Actinomycetes</taxon>
        <taxon>Propionibacteriales</taxon>
        <taxon>Nocardioidaceae</taxon>
        <taxon>Nocardioides</taxon>
    </lineage>
</organism>
<dbReference type="AlphaFoldDB" id="A0A2R7YS71"/>
<dbReference type="GO" id="GO:0004806">
    <property type="term" value="F:triacylglycerol lipase activity"/>
    <property type="evidence" value="ECO:0007669"/>
    <property type="project" value="TreeGrafter"/>
</dbReference>